<proteinExistence type="predicted"/>
<comment type="caution">
    <text evidence="1">The sequence shown here is derived from an EMBL/GenBank/DDBJ whole genome shotgun (WGS) entry which is preliminary data.</text>
</comment>
<dbReference type="AlphaFoldDB" id="A0A8X6H3Z8"/>
<organism evidence="1 2">
    <name type="scientific">Trichonephila clavata</name>
    <name type="common">Joro spider</name>
    <name type="synonym">Nephila clavata</name>
    <dbReference type="NCBI Taxonomy" id="2740835"/>
    <lineage>
        <taxon>Eukaryota</taxon>
        <taxon>Metazoa</taxon>
        <taxon>Ecdysozoa</taxon>
        <taxon>Arthropoda</taxon>
        <taxon>Chelicerata</taxon>
        <taxon>Arachnida</taxon>
        <taxon>Araneae</taxon>
        <taxon>Araneomorphae</taxon>
        <taxon>Entelegynae</taxon>
        <taxon>Araneoidea</taxon>
        <taxon>Nephilidae</taxon>
        <taxon>Trichonephila</taxon>
    </lineage>
</organism>
<protein>
    <submittedName>
        <fullName evidence="1">Uncharacterized protein</fullName>
    </submittedName>
</protein>
<sequence length="103" mass="11853">MIRKLYFIRHINLKLLSLPGTANNLFHPNHISLHYKIKERRSVKNLKQTVIPSLSLIETISNLNSVISAQLVQVPKWSPHNGAKLLRRYHHKSASFGAKARPR</sequence>
<reference evidence="1" key="1">
    <citation type="submission" date="2020-07" db="EMBL/GenBank/DDBJ databases">
        <title>Multicomponent nature underlies the extraordinary mechanical properties of spider dragline silk.</title>
        <authorList>
            <person name="Kono N."/>
            <person name="Nakamura H."/>
            <person name="Mori M."/>
            <person name="Yoshida Y."/>
            <person name="Ohtoshi R."/>
            <person name="Malay A.D."/>
            <person name="Moran D.A.P."/>
            <person name="Tomita M."/>
            <person name="Numata K."/>
            <person name="Arakawa K."/>
        </authorList>
    </citation>
    <scope>NUCLEOTIDE SEQUENCE</scope>
</reference>
<gene>
    <name evidence="1" type="ORF">TNCT_25861</name>
</gene>
<evidence type="ECO:0000313" key="2">
    <source>
        <dbReference type="Proteomes" id="UP000887116"/>
    </source>
</evidence>
<dbReference type="EMBL" id="BMAO01027130">
    <property type="protein sequence ID" value="GFR14720.1"/>
    <property type="molecule type" value="Genomic_DNA"/>
</dbReference>
<evidence type="ECO:0000313" key="1">
    <source>
        <dbReference type="EMBL" id="GFR14720.1"/>
    </source>
</evidence>
<name>A0A8X6H3Z8_TRICU</name>
<dbReference type="Proteomes" id="UP000887116">
    <property type="component" value="Unassembled WGS sequence"/>
</dbReference>
<accession>A0A8X6H3Z8</accession>
<keyword evidence="2" id="KW-1185">Reference proteome</keyword>